<proteinExistence type="predicted"/>
<reference evidence="1" key="1">
    <citation type="submission" date="2021-07" db="EMBL/GenBank/DDBJ databases">
        <authorList>
            <person name="Durling M."/>
        </authorList>
    </citation>
    <scope>NUCLEOTIDE SEQUENCE</scope>
</reference>
<name>A0A9N9KSF6_9HELO</name>
<accession>A0A9N9KSF6</accession>
<dbReference type="EMBL" id="CAJVRL010000047">
    <property type="protein sequence ID" value="CAG8952706.1"/>
    <property type="molecule type" value="Genomic_DNA"/>
</dbReference>
<organism evidence="1 2">
    <name type="scientific">Hymenoscyphus fraxineus</name>
    <dbReference type="NCBI Taxonomy" id="746836"/>
    <lineage>
        <taxon>Eukaryota</taxon>
        <taxon>Fungi</taxon>
        <taxon>Dikarya</taxon>
        <taxon>Ascomycota</taxon>
        <taxon>Pezizomycotina</taxon>
        <taxon>Leotiomycetes</taxon>
        <taxon>Helotiales</taxon>
        <taxon>Helotiaceae</taxon>
        <taxon>Hymenoscyphus</taxon>
    </lineage>
</organism>
<evidence type="ECO:0000313" key="2">
    <source>
        <dbReference type="Proteomes" id="UP000696280"/>
    </source>
</evidence>
<comment type="caution">
    <text evidence="1">The sequence shown here is derived from an EMBL/GenBank/DDBJ whole genome shotgun (WGS) entry which is preliminary data.</text>
</comment>
<evidence type="ECO:0008006" key="3">
    <source>
        <dbReference type="Google" id="ProtNLM"/>
    </source>
</evidence>
<keyword evidence="2" id="KW-1185">Reference proteome</keyword>
<dbReference type="Proteomes" id="UP000696280">
    <property type="component" value="Unassembled WGS sequence"/>
</dbReference>
<dbReference type="CDD" id="cd09917">
    <property type="entry name" value="F-box_SF"/>
    <property type="match status" value="1"/>
</dbReference>
<evidence type="ECO:0000313" key="1">
    <source>
        <dbReference type="EMBL" id="CAG8952706.1"/>
    </source>
</evidence>
<gene>
    <name evidence="1" type="ORF">HYFRA_00008950</name>
</gene>
<dbReference type="OrthoDB" id="3766406at2759"/>
<sequence>MLTISEIIAGVSVLFSGRPAKPITPIQAQDGLPSLPTEVLLLIAQFLSTPSIACLALSTRSLNNIFGKSARETLQHQDKETRLEYLILLSKSRPRHYVCHSCVRLHLVSHIYLPHQPAPERLWWSQGPCWMRYHRVADVGNDYNPMGTSAIRFGFSHVNAAMKRHHQGTSHGIPISAFSFTGLRDAFTGSKIIISTEARIVDNNFLYRVHQCVLLPRHCCQDFADKGYFGNGGSCDHERLHTPVRLTLKNILVGLDPLPENGQCRECSLDYEVIGVDCGEMGITIFFTRWLDFGTGISPYEHKWLEHISVFVRALKVPQESL</sequence>
<protein>
    <recommendedName>
        <fullName evidence="3">F-box domain-containing protein</fullName>
    </recommendedName>
</protein>
<dbReference type="InterPro" id="IPR036047">
    <property type="entry name" value="F-box-like_dom_sf"/>
</dbReference>
<dbReference type="SUPFAM" id="SSF81383">
    <property type="entry name" value="F-box domain"/>
    <property type="match status" value="1"/>
</dbReference>
<dbReference type="AlphaFoldDB" id="A0A9N9KSF6"/>